<evidence type="ECO:0000313" key="2">
    <source>
        <dbReference type="Proteomes" id="UP000177481"/>
    </source>
</evidence>
<dbReference type="STRING" id="1797471.A3A71_00655"/>
<dbReference type="InterPro" id="IPR053158">
    <property type="entry name" value="CapK_Type1_Caps_Biosynth"/>
</dbReference>
<protein>
    <recommendedName>
        <fullName evidence="3">AMP-dependent synthetase/ligase domain-containing protein</fullName>
    </recommendedName>
</protein>
<dbReference type="PANTHER" id="PTHR36932:SF1">
    <property type="entry name" value="CAPSULAR POLYSACCHARIDE BIOSYNTHESIS PROTEIN"/>
    <property type="match status" value="1"/>
</dbReference>
<gene>
    <name evidence="1" type="ORF">A3A71_00655</name>
</gene>
<proteinExistence type="predicted"/>
<dbReference type="Proteomes" id="UP000177481">
    <property type="component" value="Unassembled WGS sequence"/>
</dbReference>
<dbReference type="SUPFAM" id="SSF56801">
    <property type="entry name" value="Acetyl-CoA synthetase-like"/>
    <property type="match status" value="1"/>
</dbReference>
<dbReference type="Gene3D" id="3.40.50.12780">
    <property type="entry name" value="N-terminal domain of ligase-like"/>
    <property type="match status" value="1"/>
</dbReference>
<accession>A0A1F5EAW7</accession>
<name>A0A1F5EAW7_9BACT</name>
<comment type="caution">
    <text evidence="1">The sequence shown here is derived from an EMBL/GenBank/DDBJ whole genome shotgun (WGS) entry which is preliminary data.</text>
</comment>
<evidence type="ECO:0000313" key="1">
    <source>
        <dbReference type="EMBL" id="OGD64552.1"/>
    </source>
</evidence>
<dbReference type="AlphaFoldDB" id="A0A1F5EAW7"/>
<dbReference type="PANTHER" id="PTHR36932">
    <property type="entry name" value="CAPSULAR POLYSACCHARIDE BIOSYNTHESIS PROTEIN"/>
    <property type="match status" value="1"/>
</dbReference>
<dbReference type="InterPro" id="IPR042099">
    <property type="entry name" value="ANL_N_sf"/>
</dbReference>
<dbReference type="EMBL" id="MEZX01000002">
    <property type="protein sequence ID" value="OGD64552.1"/>
    <property type="molecule type" value="Genomic_DNA"/>
</dbReference>
<sequence length="451" mass="52322">MHRMKQLLWKLVLKIGRHDYSKEYEQINRAIGKNQLEELREERIKELLVHAYQNVPYYKKILREAGVVIRDQVDLTKFDQIPLLTKDIIRSNFESLTSHDLNTRRWYYKRTGGSTGEPVKFIHDDRYTKWKNAANKYYYSNVLGVDEDAVKKIILWGSEADLLRAKTGFKKKIMSYLRNTVVLNAFKMDEASMSSYVEKINSYKPYVIRGYSGALFELADYISRNSLTVHSPHLVISAAENLYEYMRRSISKTFQAPVYDFYGTREVGDIAGECQNGLMHQLPFNNFIEILDDRGQPATKGRVIVTNLHNYSFPFIRYEIGDLAELGPQTCDCKIPTPTLKELTGRVTDCLAAIDGSPVPSEFFIHFVGVTLNQGQIRQFQVVQKTRDEIEILFVPLGELPAQNRRDIETKIRLVMGESCRIVWKQVETIPKTKNGKYVYVKSLLSRERER</sequence>
<evidence type="ECO:0008006" key="3">
    <source>
        <dbReference type="Google" id="ProtNLM"/>
    </source>
</evidence>
<organism evidence="1 2">
    <name type="scientific">Candidatus Berkelbacteria bacterium RIFCSPLOWO2_01_FULL_50_28</name>
    <dbReference type="NCBI Taxonomy" id="1797471"/>
    <lineage>
        <taxon>Bacteria</taxon>
        <taxon>Candidatus Berkelbacteria</taxon>
    </lineage>
</organism>
<reference evidence="1 2" key="1">
    <citation type="journal article" date="2016" name="Nat. Commun.">
        <title>Thousands of microbial genomes shed light on interconnected biogeochemical processes in an aquifer system.</title>
        <authorList>
            <person name="Anantharaman K."/>
            <person name="Brown C.T."/>
            <person name="Hug L.A."/>
            <person name="Sharon I."/>
            <person name="Castelle C.J."/>
            <person name="Probst A.J."/>
            <person name="Thomas B.C."/>
            <person name="Singh A."/>
            <person name="Wilkins M.J."/>
            <person name="Karaoz U."/>
            <person name="Brodie E.L."/>
            <person name="Williams K.H."/>
            <person name="Hubbard S.S."/>
            <person name="Banfield J.F."/>
        </authorList>
    </citation>
    <scope>NUCLEOTIDE SEQUENCE [LARGE SCALE GENOMIC DNA]</scope>
</reference>